<protein>
    <recommendedName>
        <fullName evidence="3">DUF1553 domain-containing protein</fullName>
    </recommendedName>
</protein>
<dbReference type="KEGG" id="sdyn:Mal52_37290"/>
<gene>
    <name evidence="1" type="ORF">Mal52_37290</name>
</gene>
<dbReference type="RefSeq" id="WP_145377638.1">
    <property type="nucleotide sequence ID" value="NZ_CP036276.1"/>
</dbReference>
<dbReference type="Proteomes" id="UP000319383">
    <property type="component" value="Chromosome"/>
</dbReference>
<organism evidence="1 2">
    <name type="scientific">Symmachiella dynata</name>
    <dbReference type="NCBI Taxonomy" id="2527995"/>
    <lineage>
        <taxon>Bacteria</taxon>
        <taxon>Pseudomonadati</taxon>
        <taxon>Planctomycetota</taxon>
        <taxon>Planctomycetia</taxon>
        <taxon>Planctomycetales</taxon>
        <taxon>Planctomycetaceae</taxon>
        <taxon>Symmachiella</taxon>
    </lineage>
</organism>
<name>A0A517ZRY4_9PLAN</name>
<keyword evidence="2" id="KW-1185">Reference proteome</keyword>
<sequence length="143" mass="16129">MSRSKLVIEKSCNIKLSPRQKRNLFAAPSTIAITSTFGPLDSFVDRFAQQLVQEQVDNVHINLKTMSYGILLCMEREPSSLEVQHLALLICQQRDVYASNKQAAAALLGSDQKDIPDDDKIELAAWTTFVQVLTNFDELIMRE</sequence>
<proteinExistence type="predicted"/>
<evidence type="ECO:0008006" key="3">
    <source>
        <dbReference type="Google" id="ProtNLM"/>
    </source>
</evidence>
<evidence type="ECO:0000313" key="1">
    <source>
        <dbReference type="EMBL" id="QDU45238.1"/>
    </source>
</evidence>
<dbReference type="AlphaFoldDB" id="A0A517ZRY4"/>
<reference evidence="1 2" key="1">
    <citation type="submission" date="2019-02" db="EMBL/GenBank/DDBJ databases">
        <title>Deep-cultivation of Planctomycetes and their phenomic and genomic characterization uncovers novel biology.</title>
        <authorList>
            <person name="Wiegand S."/>
            <person name="Jogler M."/>
            <person name="Boedeker C."/>
            <person name="Pinto D."/>
            <person name="Vollmers J."/>
            <person name="Rivas-Marin E."/>
            <person name="Kohn T."/>
            <person name="Peeters S.H."/>
            <person name="Heuer A."/>
            <person name="Rast P."/>
            <person name="Oberbeckmann S."/>
            <person name="Bunk B."/>
            <person name="Jeske O."/>
            <person name="Meyerdierks A."/>
            <person name="Storesund J.E."/>
            <person name="Kallscheuer N."/>
            <person name="Luecker S."/>
            <person name="Lage O.M."/>
            <person name="Pohl T."/>
            <person name="Merkel B.J."/>
            <person name="Hornburger P."/>
            <person name="Mueller R.-W."/>
            <person name="Bruemmer F."/>
            <person name="Labrenz M."/>
            <person name="Spormann A.M."/>
            <person name="Op den Camp H."/>
            <person name="Overmann J."/>
            <person name="Amann R."/>
            <person name="Jetten M.S.M."/>
            <person name="Mascher T."/>
            <person name="Medema M.H."/>
            <person name="Devos D.P."/>
            <person name="Kaster A.-K."/>
            <person name="Ovreas L."/>
            <person name="Rohde M."/>
            <person name="Galperin M.Y."/>
            <person name="Jogler C."/>
        </authorList>
    </citation>
    <scope>NUCLEOTIDE SEQUENCE [LARGE SCALE GENOMIC DNA]</scope>
    <source>
        <strain evidence="1 2">Mal52</strain>
    </source>
</reference>
<dbReference type="EMBL" id="CP036276">
    <property type="protein sequence ID" value="QDU45238.1"/>
    <property type="molecule type" value="Genomic_DNA"/>
</dbReference>
<evidence type="ECO:0000313" key="2">
    <source>
        <dbReference type="Proteomes" id="UP000319383"/>
    </source>
</evidence>
<accession>A0A517ZRY4</accession>